<dbReference type="AlphaFoldDB" id="B4I6E1"/>
<proteinExistence type="predicted"/>
<dbReference type="EMBL" id="CH480823">
    <property type="protein sequence ID" value="EDW56347.1"/>
    <property type="molecule type" value="Genomic_DNA"/>
</dbReference>
<organism evidence="5">
    <name type="scientific">Drosophila sechellia</name>
    <name type="common">Fruit fly</name>
    <dbReference type="NCBI Taxonomy" id="7238"/>
    <lineage>
        <taxon>Eukaryota</taxon>
        <taxon>Metazoa</taxon>
        <taxon>Ecdysozoa</taxon>
        <taxon>Arthropoda</taxon>
        <taxon>Hexapoda</taxon>
        <taxon>Insecta</taxon>
        <taxon>Pterygota</taxon>
        <taxon>Neoptera</taxon>
        <taxon>Endopterygota</taxon>
        <taxon>Diptera</taxon>
        <taxon>Brachycera</taxon>
        <taxon>Muscomorpha</taxon>
        <taxon>Ephydroidea</taxon>
        <taxon>Drosophilidae</taxon>
        <taxon>Drosophila</taxon>
        <taxon>Sophophora</taxon>
    </lineage>
</organism>
<gene>
    <name evidence="4" type="primary">Dsec\GM22640</name>
    <name evidence="4" type="ORF">Dsec_GM22640</name>
</gene>
<dbReference type="OMA" id="HHSWSHK"/>
<dbReference type="PhylomeDB" id="B4I6E1"/>
<feature type="compositionally biased region" description="Basic and acidic residues" evidence="2">
    <location>
        <begin position="151"/>
        <end position="161"/>
    </location>
</feature>
<evidence type="ECO:0000256" key="2">
    <source>
        <dbReference type="SAM" id="MobiDB-lite"/>
    </source>
</evidence>
<keyword evidence="1" id="KW-0479">Metal-binding</keyword>
<evidence type="ECO:0000313" key="4">
    <source>
        <dbReference type="EMBL" id="EDW56347.1"/>
    </source>
</evidence>
<keyword evidence="1" id="KW-0863">Zinc-finger</keyword>
<feature type="domain" description="C2H2-type" evidence="3">
    <location>
        <begin position="299"/>
        <end position="325"/>
    </location>
</feature>
<accession>B4I6E1</accession>
<dbReference type="PROSITE" id="PS50157">
    <property type="entry name" value="ZINC_FINGER_C2H2_2"/>
    <property type="match status" value="1"/>
</dbReference>
<protein>
    <submittedName>
        <fullName evidence="4">GM22640</fullName>
    </submittedName>
</protein>
<reference evidence="4 5" key="1">
    <citation type="journal article" date="2007" name="Nature">
        <title>Evolution of genes and genomes on the Drosophila phylogeny.</title>
        <authorList>
            <consortium name="Drosophila 12 Genomes Consortium"/>
            <person name="Clark A.G."/>
            <person name="Eisen M.B."/>
            <person name="Smith D.R."/>
            <person name="Bergman C.M."/>
            <person name="Oliver B."/>
            <person name="Markow T.A."/>
            <person name="Kaufman T.C."/>
            <person name="Kellis M."/>
            <person name="Gelbart W."/>
            <person name="Iyer V.N."/>
            <person name="Pollard D.A."/>
            <person name="Sackton T.B."/>
            <person name="Larracuente A.M."/>
            <person name="Singh N.D."/>
            <person name="Abad J.P."/>
            <person name="Abt D.N."/>
            <person name="Adryan B."/>
            <person name="Aguade M."/>
            <person name="Akashi H."/>
            <person name="Anderson W.W."/>
            <person name="Aquadro C.F."/>
            <person name="Ardell D.H."/>
            <person name="Arguello R."/>
            <person name="Artieri C.G."/>
            <person name="Barbash D.A."/>
            <person name="Barker D."/>
            <person name="Barsanti P."/>
            <person name="Batterham P."/>
            <person name="Batzoglou S."/>
            <person name="Begun D."/>
            <person name="Bhutkar A."/>
            <person name="Blanco E."/>
            <person name="Bosak S.A."/>
            <person name="Bradley R.K."/>
            <person name="Brand A.D."/>
            <person name="Brent M.R."/>
            <person name="Brooks A.N."/>
            <person name="Brown R.H."/>
            <person name="Butlin R.K."/>
            <person name="Caggese C."/>
            <person name="Calvi B.R."/>
            <person name="Bernardo de Carvalho A."/>
            <person name="Caspi A."/>
            <person name="Castrezana S."/>
            <person name="Celniker S.E."/>
            <person name="Chang J.L."/>
            <person name="Chapple C."/>
            <person name="Chatterji S."/>
            <person name="Chinwalla A."/>
            <person name="Civetta A."/>
            <person name="Clifton S.W."/>
            <person name="Comeron J.M."/>
            <person name="Costello J.C."/>
            <person name="Coyne J.A."/>
            <person name="Daub J."/>
            <person name="David R.G."/>
            <person name="Delcher A.L."/>
            <person name="Delehaunty K."/>
            <person name="Do C.B."/>
            <person name="Ebling H."/>
            <person name="Edwards K."/>
            <person name="Eickbush T."/>
            <person name="Evans J.D."/>
            <person name="Filipski A."/>
            <person name="Findeiss S."/>
            <person name="Freyhult E."/>
            <person name="Fulton L."/>
            <person name="Fulton R."/>
            <person name="Garcia A.C."/>
            <person name="Gardiner A."/>
            <person name="Garfield D.A."/>
            <person name="Garvin B.E."/>
            <person name="Gibson G."/>
            <person name="Gilbert D."/>
            <person name="Gnerre S."/>
            <person name="Godfrey J."/>
            <person name="Good R."/>
            <person name="Gotea V."/>
            <person name="Gravely B."/>
            <person name="Greenberg A.J."/>
            <person name="Griffiths-Jones S."/>
            <person name="Gross S."/>
            <person name="Guigo R."/>
            <person name="Gustafson E.A."/>
            <person name="Haerty W."/>
            <person name="Hahn M.W."/>
            <person name="Halligan D.L."/>
            <person name="Halpern A.L."/>
            <person name="Halter G.M."/>
            <person name="Han M.V."/>
            <person name="Heger A."/>
            <person name="Hillier L."/>
            <person name="Hinrichs A.S."/>
            <person name="Holmes I."/>
            <person name="Hoskins R.A."/>
            <person name="Hubisz M.J."/>
            <person name="Hultmark D."/>
            <person name="Huntley M.A."/>
            <person name="Jaffe D.B."/>
            <person name="Jagadeeshan S."/>
            <person name="Jeck W.R."/>
            <person name="Johnson J."/>
            <person name="Jones C.D."/>
            <person name="Jordan W.C."/>
            <person name="Karpen G.H."/>
            <person name="Kataoka E."/>
            <person name="Keightley P.D."/>
            <person name="Kheradpour P."/>
            <person name="Kirkness E.F."/>
            <person name="Koerich L.B."/>
            <person name="Kristiansen K."/>
            <person name="Kudrna D."/>
            <person name="Kulathinal R.J."/>
            <person name="Kumar S."/>
            <person name="Kwok R."/>
            <person name="Lander E."/>
            <person name="Langley C.H."/>
            <person name="Lapoint R."/>
            <person name="Lazzaro B.P."/>
            <person name="Lee S.J."/>
            <person name="Levesque L."/>
            <person name="Li R."/>
            <person name="Lin C.F."/>
            <person name="Lin M.F."/>
            <person name="Lindblad-Toh K."/>
            <person name="Llopart A."/>
            <person name="Long M."/>
            <person name="Low L."/>
            <person name="Lozovsky E."/>
            <person name="Lu J."/>
            <person name="Luo M."/>
            <person name="Machado C.A."/>
            <person name="Makalowski W."/>
            <person name="Marzo M."/>
            <person name="Matsuda M."/>
            <person name="Matzkin L."/>
            <person name="McAllister B."/>
            <person name="McBride C.S."/>
            <person name="McKernan B."/>
            <person name="McKernan K."/>
            <person name="Mendez-Lago M."/>
            <person name="Minx P."/>
            <person name="Mollenhauer M.U."/>
            <person name="Montooth K."/>
            <person name="Mount S.M."/>
            <person name="Mu X."/>
            <person name="Myers E."/>
            <person name="Negre B."/>
            <person name="Newfeld S."/>
            <person name="Nielsen R."/>
            <person name="Noor M.A."/>
            <person name="O'Grady P."/>
            <person name="Pachter L."/>
            <person name="Papaceit M."/>
            <person name="Parisi M.J."/>
            <person name="Parisi M."/>
            <person name="Parts L."/>
            <person name="Pedersen J.S."/>
            <person name="Pesole G."/>
            <person name="Phillippy A.M."/>
            <person name="Ponting C.P."/>
            <person name="Pop M."/>
            <person name="Porcelli D."/>
            <person name="Powell J.R."/>
            <person name="Prohaska S."/>
            <person name="Pruitt K."/>
            <person name="Puig M."/>
            <person name="Quesneville H."/>
            <person name="Ram K.R."/>
            <person name="Rand D."/>
            <person name="Rasmussen M.D."/>
            <person name="Reed L.K."/>
            <person name="Reenan R."/>
            <person name="Reily A."/>
            <person name="Remington K.A."/>
            <person name="Rieger T.T."/>
            <person name="Ritchie M.G."/>
            <person name="Robin C."/>
            <person name="Rogers Y.H."/>
            <person name="Rohde C."/>
            <person name="Rozas J."/>
            <person name="Rubenfield M.J."/>
            <person name="Ruiz A."/>
            <person name="Russo S."/>
            <person name="Salzberg S.L."/>
            <person name="Sanchez-Gracia A."/>
            <person name="Saranga D.J."/>
            <person name="Sato H."/>
            <person name="Schaeffer S.W."/>
            <person name="Schatz M.C."/>
            <person name="Schlenke T."/>
            <person name="Schwartz R."/>
            <person name="Segarra C."/>
            <person name="Singh R.S."/>
            <person name="Sirot L."/>
            <person name="Sirota M."/>
            <person name="Sisneros N.B."/>
            <person name="Smith C.D."/>
            <person name="Smith T.F."/>
            <person name="Spieth J."/>
            <person name="Stage D.E."/>
            <person name="Stark A."/>
            <person name="Stephan W."/>
            <person name="Strausberg R.L."/>
            <person name="Strempel S."/>
            <person name="Sturgill D."/>
            <person name="Sutton G."/>
            <person name="Sutton G.G."/>
            <person name="Tao W."/>
            <person name="Teichmann S."/>
            <person name="Tobari Y.N."/>
            <person name="Tomimura Y."/>
            <person name="Tsolas J.M."/>
            <person name="Valente V.L."/>
            <person name="Venter E."/>
            <person name="Venter J.C."/>
            <person name="Vicario S."/>
            <person name="Vieira F.G."/>
            <person name="Vilella A.J."/>
            <person name="Villasante A."/>
            <person name="Walenz B."/>
            <person name="Wang J."/>
            <person name="Wasserman M."/>
            <person name="Watts T."/>
            <person name="Wilson D."/>
            <person name="Wilson R.K."/>
            <person name="Wing R.A."/>
            <person name="Wolfner M.F."/>
            <person name="Wong A."/>
            <person name="Wong G.K."/>
            <person name="Wu C.I."/>
            <person name="Wu G."/>
            <person name="Yamamoto D."/>
            <person name="Yang H.P."/>
            <person name="Yang S.P."/>
            <person name="Yorke J.A."/>
            <person name="Yoshida K."/>
            <person name="Zdobnov E."/>
            <person name="Zhang P."/>
            <person name="Zhang Y."/>
            <person name="Zimin A.V."/>
            <person name="Baldwin J."/>
            <person name="Abdouelleil A."/>
            <person name="Abdulkadir J."/>
            <person name="Abebe A."/>
            <person name="Abera B."/>
            <person name="Abreu J."/>
            <person name="Acer S.C."/>
            <person name="Aftuck L."/>
            <person name="Alexander A."/>
            <person name="An P."/>
            <person name="Anderson E."/>
            <person name="Anderson S."/>
            <person name="Arachi H."/>
            <person name="Azer M."/>
            <person name="Bachantsang P."/>
            <person name="Barry A."/>
            <person name="Bayul T."/>
            <person name="Berlin A."/>
            <person name="Bessette D."/>
            <person name="Bloom T."/>
            <person name="Blye J."/>
            <person name="Boguslavskiy L."/>
            <person name="Bonnet C."/>
            <person name="Boukhgalter B."/>
            <person name="Bourzgui I."/>
            <person name="Brown A."/>
            <person name="Cahill P."/>
            <person name="Channer S."/>
            <person name="Cheshatsang Y."/>
            <person name="Chuda L."/>
            <person name="Citroen M."/>
            <person name="Collymore A."/>
            <person name="Cooke P."/>
            <person name="Costello M."/>
            <person name="D'Aco K."/>
            <person name="Daza R."/>
            <person name="De Haan G."/>
            <person name="DeGray S."/>
            <person name="DeMaso C."/>
            <person name="Dhargay N."/>
            <person name="Dooley K."/>
            <person name="Dooley E."/>
            <person name="Doricent M."/>
            <person name="Dorje P."/>
            <person name="Dorjee K."/>
            <person name="Dupes A."/>
            <person name="Elong R."/>
            <person name="Falk J."/>
            <person name="Farina A."/>
            <person name="Faro S."/>
            <person name="Ferguson D."/>
            <person name="Fisher S."/>
            <person name="Foley C.D."/>
            <person name="Franke A."/>
            <person name="Friedrich D."/>
            <person name="Gadbois L."/>
            <person name="Gearin G."/>
            <person name="Gearin C.R."/>
            <person name="Giannoukos G."/>
            <person name="Goode T."/>
            <person name="Graham J."/>
            <person name="Grandbois E."/>
            <person name="Grewal S."/>
            <person name="Gyaltsen K."/>
            <person name="Hafez N."/>
            <person name="Hagos B."/>
            <person name="Hall J."/>
            <person name="Henson C."/>
            <person name="Hollinger A."/>
            <person name="Honan T."/>
            <person name="Huard M.D."/>
            <person name="Hughes L."/>
            <person name="Hurhula B."/>
            <person name="Husby M.E."/>
            <person name="Kamat A."/>
            <person name="Kanga B."/>
            <person name="Kashin S."/>
            <person name="Khazanovich D."/>
            <person name="Kisner P."/>
            <person name="Lance K."/>
            <person name="Lara M."/>
            <person name="Lee W."/>
            <person name="Lennon N."/>
            <person name="Letendre F."/>
            <person name="LeVine R."/>
            <person name="Lipovsky A."/>
            <person name="Liu X."/>
            <person name="Liu J."/>
            <person name="Liu S."/>
            <person name="Lokyitsang T."/>
            <person name="Lokyitsang Y."/>
            <person name="Lubonja R."/>
            <person name="Lui A."/>
            <person name="MacDonald P."/>
            <person name="Magnisalis V."/>
            <person name="Maru K."/>
            <person name="Matthews C."/>
            <person name="McCusker W."/>
            <person name="McDonough S."/>
            <person name="Mehta T."/>
            <person name="Meldrim J."/>
            <person name="Meneus L."/>
            <person name="Mihai O."/>
            <person name="Mihalev A."/>
            <person name="Mihova T."/>
            <person name="Mittelman R."/>
            <person name="Mlenga V."/>
            <person name="Montmayeur A."/>
            <person name="Mulrain L."/>
            <person name="Navidi A."/>
            <person name="Naylor J."/>
            <person name="Negash T."/>
            <person name="Nguyen T."/>
            <person name="Nguyen N."/>
            <person name="Nicol R."/>
            <person name="Norbu C."/>
            <person name="Norbu N."/>
            <person name="Novod N."/>
            <person name="O'Neill B."/>
            <person name="Osman S."/>
            <person name="Markiewicz E."/>
            <person name="Oyono O.L."/>
            <person name="Patti C."/>
            <person name="Phunkhang P."/>
            <person name="Pierre F."/>
            <person name="Priest M."/>
            <person name="Raghuraman S."/>
            <person name="Rege F."/>
            <person name="Reyes R."/>
            <person name="Rise C."/>
            <person name="Rogov P."/>
            <person name="Ross K."/>
            <person name="Ryan E."/>
            <person name="Settipalli S."/>
            <person name="Shea T."/>
            <person name="Sherpa N."/>
            <person name="Shi L."/>
            <person name="Shih D."/>
            <person name="Sparrow T."/>
            <person name="Spaulding J."/>
            <person name="Stalker J."/>
            <person name="Stange-Thomann N."/>
            <person name="Stavropoulos S."/>
            <person name="Stone C."/>
            <person name="Strader C."/>
            <person name="Tesfaye S."/>
            <person name="Thomson T."/>
            <person name="Thoulutsang Y."/>
            <person name="Thoulutsang D."/>
            <person name="Topham K."/>
            <person name="Topping I."/>
            <person name="Tsamla T."/>
            <person name="Vassiliev H."/>
            <person name="Vo A."/>
            <person name="Wangchuk T."/>
            <person name="Wangdi T."/>
            <person name="Weiand M."/>
            <person name="Wilkinson J."/>
            <person name="Wilson A."/>
            <person name="Yadav S."/>
            <person name="Young G."/>
            <person name="Yu Q."/>
            <person name="Zembek L."/>
            <person name="Zhong D."/>
            <person name="Zimmer A."/>
            <person name="Zwirko Z."/>
            <person name="Jaffe D.B."/>
            <person name="Alvarez P."/>
            <person name="Brockman W."/>
            <person name="Butler J."/>
            <person name="Chin C."/>
            <person name="Gnerre S."/>
            <person name="Grabherr M."/>
            <person name="Kleber M."/>
            <person name="Mauceli E."/>
            <person name="MacCallum I."/>
        </authorList>
    </citation>
    <scope>NUCLEOTIDE SEQUENCE [LARGE SCALE GENOMIC DNA]</scope>
    <source>
        <strain evidence="5">Rob3c / Tucson 14021-0248.25</strain>
    </source>
</reference>
<name>B4I6E1_DROSE</name>
<feature type="region of interest" description="Disordered" evidence="2">
    <location>
        <begin position="132"/>
        <end position="161"/>
    </location>
</feature>
<keyword evidence="1" id="KW-0862">Zinc</keyword>
<dbReference type="GO" id="GO:0008270">
    <property type="term" value="F:zinc ion binding"/>
    <property type="evidence" value="ECO:0007669"/>
    <property type="project" value="UniProtKB-KW"/>
</dbReference>
<dbReference type="Gene3D" id="3.30.160.60">
    <property type="entry name" value="Classic Zinc Finger"/>
    <property type="match status" value="1"/>
</dbReference>
<dbReference type="HOGENOM" id="CLU_883578_0_0_1"/>
<keyword evidence="5" id="KW-1185">Reference proteome</keyword>
<sequence length="366" mass="41662">MFSDRYNNKRREFYERYEAARVIHPSLPECQRPVEPTEVKHPNNPVNRRPISYRQLANQSQRQLENDSWLSSDRLPIVVRREIEMRNKKPVMPKYNVGTATHVLSHNGGSRRGRPPSAATAARLASEFARQVGGISQTPTIKEEEEEESEEQPKAKKAMPDKVAVKVTDKLTTKAATKVATKVETQAKESNFPVKIKVEGVAQNDVGWQPNWLDKANQGFATNRNFIPILSSFPNPYRNMDVTWTEQFNALSNLYYNHIMNSVSSSSQMQPLDLPPSANTPTIGVNPVIRGGHPPFSVFPCPSDNCKQNFDSRRAMYKHQRVTGHHNWPHNCSKCGQVFRTSGFMRMHSVNACERNLHKFKISKPN</sequence>
<evidence type="ECO:0000313" key="5">
    <source>
        <dbReference type="Proteomes" id="UP000001292"/>
    </source>
</evidence>
<dbReference type="PROSITE" id="PS00028">
    <property type="entry name" value="ZINC_FINGER_C2H2_1"/>
    <property type="match status" value="1"/>
</dbReference>
<evidence type="ECO:0000259" key="3">
    <source>
        <dbReference type="PROSITE" id="PS50157"/>
    </source>
</evidence>
<evidence type="ECO:0000256" key="1">
    <source>
        <dbReference type="PROSITE-ProRule" id="PRU00042"/>
    </source>
</evidence>
<dbReference type="Proteomes" id="UP000001292">
    <property type="component" value="Unassembled WGS sequence"/>
</dbReference>
<dbReference type="KEGG" id="dse:6615192"/>
<dbReference type="InterPro" id="IPR013087">
    <property type="entry name" value="Znf_C2H2_type"/>
</dbReference>